<feature type="compositionally biased region" description="Polar residues" evidence="1">
    <location>
        <begin position="212"/>
        <end position="228"/>
    </location>
</feature>
<dbReference type="PANTHER" id="PTHR47150">
    <property type="entry name" value="OS12G0169200 PROTEIN"/>
    <property type="match status" value="1"/>
</dbReference>
<dbReference type="Proteomes" id="UP001231189">
    <property type="component" value="Unassembled WGS sequence"/>
</dbReference>
<sequence>MNHIAYGLTLSLKENYSSRHGSGGVDGISGDVDGGLREDFPVPAACGTETPLSPDLCDGGGSGTFLVPWLIRLGVLGYKKDATIVLEAVADQETWIWHAFFGMPGSCNDINVLQRSPLMTRLAMREGPLVEFEANGHKYNYGYFLADGIYPRWQTFVKPIIQQRAASRTQATDEQLAIKSHAQRRRTHHLTPSKQGTREERVVQQVADPQMVRTSSATPPRGTPASSTRLLRCRTAGWVRISDECFAALPTSVGVL</sequence>
<dbReference type="InterPro" id="IPR006912">
    <property type="entry name" value="Harbinger_derived_prot"/>
</dbReference>
<keyword evidence="3" id="KW-1185">Reference proteome</keyword>
<evidence type="ECO:0000313" key="2">
    <source>
        <dbReference type="EMBL" id="KAK1565858.1"/>
    </source>
</evidence>
<feature type="compositionally biased region" description="Basic residues" evidence="1">
    <location>
        <begin position="181"/>
        <end position="191"/>
    </location>
</feature>
<proteinExistence type="predicted"/>
<accession>A0AAD8PJJ7</accession>
<comment type="caution">
    <text evidence="2">The sequence shown here is derived from an EMBL/GenBank/DDBJ whole genome shotgun (WGS) entry which is preliminary data.</text>
</comment>
<dbReference type="EMBL" id="JAUUTY010001003">
    <property type="protein sequence ID" value="KAK1565858.1"/>
    <property type="molecule type" value="Genomic_DNA"/>
</dbReference>
<dbReference type="PANTHER" id="PTHR47150:SF5">
    <property type="entry name" value="OS07G0546750 PROTEIN"/>
    <property type="match status" value="1"/>
</dbReference>
<dbReference type="AlphaFoldDB" id="A0AAD8PJJ7"/>
<evidence type="ECO:0000313" key="3">
    <source>
        <dbReference type="Proteomes" id="UP001231189"/>
    </source>
</evidence>
<feature type="region of interest" description="Disordered" evidence="1">
    <location>
        <begin position="179"/>
        <end position="228"/>
    </location>
</feature>
<reference evidence="2" key="1">
    <citation type="submission" date="2023-07" db="EMBL/GenBank/DDBJ databases">
        <title>A chromosome-level genome assembly of Lolium multiflorum.</title>
        <authorList>
            <person name="Chen Y."/>
            <person name="Copetti D."/>
            <person name="Kolliker R."/>
            <person name="Studer B."/>
        </authorList>
    </citation>
    <scope>NUCLEOTIDE SEQUENCE</scope>
    <source>
        <strain evidence="2">02402/16</strain>
        <tissue evidence="2">Leaf</tissue>
    </source>
</reference>
<gene>
    <name evidence="2" type="ORF">QYE76_059217</name>
</gene>
<evidence type="ECO:0000256" key="1">
    <source>
        <dbReference type="SAM" id="MobiDB-lite"/>
    </source>
</evidence>
<dbReference type="Pfam" id="PF04827">
    <property type="entry name" value="Plant_tran"/>
    <property type="match status" value="1"/>
</dbReference>
<protein>
    <submittedName>
        <fullName evidence="2">Uncharacterized protein</fullName>
    </submittedName>
</protein>
<organism evidence="2 3">
    <name type="scientific">Lolium multiflorum</name>
    <name type="common">Italian ryegrass</name>
    <name type="synonym">Lolium perenne subsp. multiflorum</name>
    <dbReference type="NCBI Taxonomy" id="4521"/>
    <lineage>
        <taxon>Eukaryota</taxon>
        <taxon>Viridiplantae</taxon>
        <taxon>Streptophyta</taxon>
        <taxon>Embryophyta</taxon>
        <taxon>Tracheophyta</taxon>
        <taxon>Spermatophyta</taxon>
        <taxon>Magnoliopsida</taxon>
        <taxon>Liliopsida</taxon>
        <taxon>Poales</taxon>
        <taxon>Poaceae</taxon>
        <taxon>BOP clade</taxon>
        <taxon>Pooideae</taxon>
        <taxon>Poodae</taxon>
        <taxon>Poeae</taxon>
        <taxon>Poeae Chloroplast Group 2 (Poeae type)</taxon>
        <taxon>Loliodinae</taxon>
        <taxon>Loliinae</taxon>
        <taxon>Lolium</taxon>
    </lineage>
</organism>
<name>A0AAD8PJJ7_LOLMU</name>